<sequence length="300" mass="31106">MTKARRLEIALGLNIALVVAQVLFGLAAHSLGLLADAGHNLSDVAAVVVSLVAVRWARRAPTAERSYGYHRGTILAALANAAMILAVSAFILYEGVRRLGESHPVQGGLVVAVALAAFVINAGSALVLRQHGSDLNMRSALLHMAGDAAASLGVALAGLVILTTGGFEWLDPVMSMAIAVLIALEAVRLVRQATEVLLEATPKDVKLDRLTATIGSVDGVETVHDLHVWSLSSDVRALSAHVVLAGHPSLEEAQVVGERIKAAVAAPFSIAHSTLELECVPCADGTTGPCGMDVRQPAKG</sequence>
<name>A0A6J4ISI6_9ACTN</name>
<evidence type="ECO:0000256" key="4">
    <source>
        <dbReference type="ARBA" id="ARBA00022692"/>
    </source>
</evidence>
<evidence type="ECO:0000313" key="11">
    <source>
        <dbReference type="EMBL" id="CAA9258799.1"/>
    </source>
</evidence>
<dbReference type="Gene3D" id="3.30.70.1350">
    <property type="entry name" value="Cation efflux protein, cytoplasmic domain"/>
    <property type="match status" value="1"/>
</dbReference>
<evidence type="ECO:0000256" key="3">
    <source>
        <dbReference type="ARBA" id="ARBA00022448"/>
    </source>
</evidence>
<evidence type="ECO:0000256" key="5">
    <source>
        <dbReference type="ARBA" id="ARBA00022989"/>
    </source>
</evidence>
<evidence type="ECO:0000256" key="2">
    <source>
        <dbReference type="ARBA" id="ARBA00008873"/>
    </source>
</evidence>
<comment type="subcellular location">
    <subcellularLocation>
        <location evidence="1">Membrane</location>
        <topology evidence="1">Multi-pass membrane protein</topology>
    </subcellularLocation>
</comment>
<evidence type="ECO:0000256" key="1">
    <source>
        <dbReference type="ARBA" id="ARBA00004141"/>
    </source>
</evidence>
<organism evidence="11">
    <name type="scientific">uncultured Acidimicrobiales bacterium</name>
    <dbReference type="NCBI Taxonomy" id="310071"/>
    <lineage>
        <taxon>Bacteria</taxon>
        <taxon>Bacillati</taxon>
        <taxon>Actinomycetota</taxon>
        <taxon>Acidimicrobiia</taxon>
        <taxon>Acidimicrobiales</taxon>
        <taxon>environmental samples</taxon>
    </lineage>
</organism>
<dbReference type="PANTHER" id="PTHR11562:SF17">
    <property type="entry name" value="RE54080P-RELATED"/>
    <property type="match status" value="1"/>
</dbReference>
<feature type="transmembrane region" description="Helical" evidence="8">
    <location>
        <begin position="105"/>
        <end position="128"/>
    </location>
</feature>
<dbReference type="InterPro" id="IPR027469">
    <property type="entry name" value="Cation_efflux_TMD_sf"/>
</dbReference>
<dbReference type="InterPro" id="IPR002524">
    <property type="entry name" value="Cation_efflux"/>
</dbReference>
<proteinExistence type="inferred from homology"/>
<dbReference type="SUPFAM" id="SSF161111">
    <property type="entry name" value="Cation efflux protein transmembrane domain-like"/>
    <property type="match status" value="1"/>
</dbReference>
<dbReference type="InterPro" id="IPR058533">
    <property type="entry name" value="Cation_efflux_TM"/>
</dbReference>
<protein>
    <submittedName>
        <fullName evidence="11">Cobalt-zinc-cadmium resistance protein CzcD</fullName>
    </submittedName>
</protein>
<keyword evidence="3" id="KW-0813">Transport</keyword>
<dbReference type="Pfam" id="PF01545">
    <property type="entry name" value="Cation_efflux"/>
    <property type="match status" value="1"/>
</dbReference>
<evidence type="ECO:0000259" key="9">
    <source>
        <dbReference type="Pfam" id="PF01545"/>
    </source>
</evidence>
<dbReference type="NCBIfam" id="TIGR01297">
    <property type="entry name" value="CDF"/>
    <property type="match status" value="1"/>
</dbReference>
<evidence type="ECO:0000256" key="8">
    <source>
        <dbReference type="SAM" id="Phobius"/>
    </source>
</evidence>
<feature type="domain" description="Cation efflux protein cytoplasmic" evidence="10">
    <location>
        <begin position="202"/>
        <end position="278"/>
    </location>
</feature>
<keyword evidence="4 8" id="KW-0812">Transmembrane</keyword>
<dbReference type="SUPFAM" id="SSF160240">
    <property type="entry name" value="Cation efflux protein cytoplasmic domain-like"/>
    <property type="match status" value="1"/>
</dbReference>
<evidence type="ECO:0000256" key="7">
    <source>
        <dbReference type="ARBA" id="ARBA00023136"/>
    </source>
</evidence>
<dbReference type="Gene3D" id="1.20.1510.10">
    <property type="entry name" value="Cation efflux protein transmembrane domain"/>
    <property type="match status" value="1"/>
</dbReference>
<dbReference type="InterPro" id="IPR036837">
    <property type="entry name" value="Cation_efflux_CTD_sf"/>
</dbReference>
<keyword evidence="6" id="KW-0406">Ion transport</keyword>
<gene>
    <name evidence="11" type="ORF">AVDCRST_MAG10-2623</name>
</gene>
<dbReference type="GO" id="GO:0005886">
    <property type="term" value="C:plasma membrane"/>
    <property type="evidence" value="ECO:0007669"/>
    <property type="project" value="TreeGrafter"/>
</dbReference>
<keyword evidence="7 8" id="KW-0472">Membrane</keyword>
<accession>A0A6J4ISI6</accession>
<dbReference type="EMBL" id="CADCTB010000162">
    <property type="protein sequence ID" value="CAA9258799.1"/>
    <property type="molecule type" value="Genomic_DNA"/>
</dbReference>
<dbReference type="InterPro" id="IPR050681">
    <property type="entry name" value="CDF/SLC30A"/>
</dbReference>
<feature type="transmembrane region" description="Helical" evidence="8">
    <location>
        <begin position="69"/>
        <end position="93"/>
    </location>
</feature>
<dbReference type="AlphaFoldDB" id="A0A6J4ISI6"/>
<dbReference type="PANTHER" id="PTHR11562">
    <property type="entry name" value="CATION EFFLUX PROTEIN/ ZINC TRANSPORTER"/>
    <property type="match status" value="1"/>
</dbReference>
<reference evidence="11" key="1">
    <citation type="submission" date="2020-02" db="EMBL/GenBank/DDBJ databases">
        <authorList>
            <person name="Meier V. D."/>
        </authorList>
    </citation>
    <scope>NUCLEOTIDE SEQUENCE</scope>
    <source>
        <strain evidence="11">AVDCRST_MAG10</strain>
    </source>
</reference>
<dbReference type="InterPro" id="IPR027470">
    <property type="entry name" value="Cation_efflux_CTD"/>
</dbReference>
<evidence type="ECO:0000256" key="6">
    <source>
        <dbReference type="ARBA" id="ARBA00023065"/>
    </source>
</evidence>
<feature type="transmembrane region" description="Helical" evidence="8">
    <location>
        <begin position="12"/>
        <end position="35"/>
    </location>
</feature>
<feature type="domain" description="Cation efflux protein transmembrane" evidence="9">
    <location>
        <begin position="9"/>
        <end position="198"/>
    </location>
</feature>
<feature type="transmembrane region" description="Helical" evidence="8">
    <location>
        <begin position="140"/>
        <end position="163"/>
    </location>
</feature>
<keyword evidence="5 8" id="KW-1133">Transmembrane helix</keyword>
<dbReference type="GO" id="GO:0005385">
    <property type="term" value="F:zinc ion transmembrane transporter activity"/>
    <property type="evidence" value="ECO:0007669"/>
    <property type="project" value="TreeGrafter"/>
</dbReference>
<dbReference type="Pfam" id="PF16916">
    <property type="entry name" value="ZT_dimer"/>
    <property type="match status" value="1"/>
</dbReference>
<comment type="similarity">
    <text evidence="2">Belongs to the cation diffusion facilitator (CDF) transporter (TC 2.A.4) family. SLC30A subfamily.</text>
</comment>
<evidence type="ECO:0000259" key="10">
    <source>
        <dbReference type="Pfam" id="PF16916"/>
    </source>
</evidence>